<feature type="transmembrane region" description="Helical" evidence="1">
    <location>
        <begin position="131"/>
        <end position="156"/>
    </location>
</feature>
<dbReference type="Proteomes" id="UP000253472">
    <property type="component" value="Unassembled WGS sequence"/>
</dbReference>
<feature type="domain" description="DUF3533" evidence="2">
    <location>
        <begin position="13"/>
        <end position="230"/>
    </location>
</feature>
<organism evidence="3 4">
    <name type="scientific">Candida viswanathii</name>
    <dbReference type="NCBI Taxonomy" id="5486"/>
    <lineage>
        <taxon>Eukaryota</taxon>
        <taxon>Fungi</taxon>
        <taxon>Dikarya</taxon>
        <taxon>Ascomycota</taxon>
        <taxon>Saccharomycotina</taxon>
        <taxon>Pichiomycetes</taxon>
        <taxon>Debaryomycetaceae</taxon>
        <taxon>Candida/Lodderomyces clade</taxon>
        <taxon>Candida</taxon>
    </lineage>
</organism>
<evidence type="ECO:0000313" key="4">
    <source>
        <dbReference type="Proteomes" id="UP000253472"/>
    </source>
</evidence>
<keyword evidence="1" id="KW-1133">Transmembrane helix</keyword>
<dbReference type="AlphaFoldDB" id="A0A367YLL4"/>
<dbReference type="STRING" id="5486.A0A367YLL4"/>
<evidence type="ECO:0000256" key="1">
    <source>
        <dbReference type="SAM" id="Phobius"/>
    </source>
</evidence>
<dbReference type="GO" id="GO:0016020">
    <property type="term" value="C:membrane"/>
    <property type="evidence" value="ECO:0007669"/>
    <property type="project" value="TreeGrafter"/>
</dbReference>
<gene>
    <name evidence="3" type="primary">SNG1_10</name>
    <name evidence="3" type="ORF">Cantr_02188</name>
</gene>
<protein>
    <submittedName>
        <fullName evidence="3">Nitrosoguanidine resistance protein SNG1</fullName>
    </submittedName>
</protein>
<dbReference type="InterPro" id="IPR053001">
    <property type="entry name" value="MNNG_permease-like"/>
</dbReference>
<feature type="transmembrane region" description="Helical" evidence="1">
    <location>
        <begin position="90"/>
        <end position="111"/>
    </location>
</feature>
<dbReference type="PANTHER" id="PTHR34814">
    <property type="entry name" value="NITROSOGUANIDINE RESISTANCE PROTEIN SNG1"/>
    <property type="match status" value="1"/>
</dbReference>
<feature type="transmembrane region" description="Helical" evidence="1">
    <location>
        <begin position="168"/>
        <end position="188"/>
    </location>
</feature>
<reference evidence="3 4" key="1">
    <citation type="submission" date="2018-06" db="EMBL/GenBank/DDBJ databases">
        <title>Whole genome sequencing of Candida tropicalis (genome annotated by CSBL at Korea University).</title>
        <authorList>
            <person name="Ahn J."/>
        </authorList>
    </citation>
    <scope>NUCLEOTIDE SEQUENCE [LARGE SCALE GENOMIC DNA]</scope>
    <source>
        <strain evidence="3 4">ATCC 20962</strain>
    </source>
</reference>
<accession>A0A367YLL4</accession>
<comment type="caution">
    <text evidence="3">The sequence shown here is derived from an EMBL/GenBank/DDBJ whole genome shotgun (WGS) entry which is preliminary data.</text>
</comment>
<evidence type="ECO:0000313" key="3">
    <source>
        <dbReference type="EMBL" id="RCK66469.1"/>
    </source>
</evidence>
<dbReference type="InterPro" id="IPR022703">
    <property type="entry name" value="DUF3533"/>
</dbReference>
<dbReference type="OrthoDB" id="2140105at2759"/>
<feature type="transmembrane region" description="Helical" evidence="1">
    <location>
        <begin position="219"/>
        <end position="239"/>
    </location>
</feature>
<proteinExistence type="predicted"/>
<feature type="transmembrane region" description="Helical" evidence="1">
    <location>
        <begin position="59"/>
        <end position="78"/>
    </location>
</feature>
<dbReference type="EMBL" id="QLNQ01000014">
    <property type="protein sequence ID" value="RCK66469.1"/>
    <property type="molecule type" value="Genomic_DNA"/>
</dbReference>
<keyword evidence="1" id="KW-0472">Membrane</keyword>
<keyword evidence="4" id="KW-1185">Reference proteome</keyword>
<sequence length="258" mass="29803">MGPTLREQPVLSRLNDTQRELLVSSNETLSILTTFPTFTFDDQRPVTDSAGLAPSEVQLIYALLISFYSFNFSMEIFAYMKKRIVYRSYLFYKFLISQFHALLIGLVYALIPKAFRISTSETFGKLGFLVLWMLVYLFISAAAVINEVVVLVFLAIERKELIAPWMTFNIVSIVSCTFSPFVLMPGFYRYGYAMPMYNAYEALKVVFFNTWKGHLGRNIGVLVVWIVVDNVILIFITGWTTRRAKRIAHEERRKQDKS</sequence>
<name>A0A367YLL4_9ASCO</name>
<dbReference type="PANTHER" id="PTHR34814:SF1">
    <property type="entry name" value="NITROSOGUANIDINE RESISTANCE PROTEIN SNG1"/>
    <property type="match status" value="1"/>
</dbReference>
<evidence type="ECO:0000259" key="2">
    <source>
        <dbReference type="Pfam" id="PF12051"/>
    </source>
</evidence>
<keyword evidence="1" id="KW-0812">Transmembrane</keyword>
<dbReference type="Pfam" id="PF12051">
    <property type="entry name" value="DUF3533"/>
    <property type="match status" value="1"/>
</dbReference>